<dbReference type="SUPFAM" id="SSF88659">
    <property type="entry name" value="Sigma3 and sigma4 domains of RNA polymerase sigma factors"/>
    <property type="match status" value="1"/>
</dbReference>
<dbReference type="GO" id="GO:0003677">
    <property type="term" value="F:DNA binding"/>
    <property type="evidence" value="ECO:0007669"/>
    <property type="project" value="UniProtKB-KW"/>
</dbReference>
<evidence type="ECO:0000256" key="5">
    <source>
        <dbReference type="ARBA" id="ARBA00023163"/>
    </source>
</evidence>
<sequence>MQLERIEIVYEKYYLRVMKAAYGILHDYHLSQDICQEVFIQLVRVHDHIDEDMVGAWLMVNTRRKSIDMYRKVTPEQRNSSLENHIDIHDRENVEKKVEIKDFEERLFRRLEKHNPDWYTIVMRLVINNEKPEDVARDLGINLPYLRTKLHRARTWIRENFGEYYREL</sequence>
<protein>
    <submittedName>
        <fullName evidence="7">Sigma-70 family RNA polymerase sigma factor</fullName>
    </submittedName>
</protein>
<dbReference type="Gene3D" id="1.10.1740.10">
    <property type="match status" value="1"/>
</dbReference>
<dbReference type="Pfam" id="PF04542">
    <property type="entry name" value="Sigma70_r2"/>
    <property type="match status" value="1"/>
</dbReference>
<dbReference type="InterPro" id="IPR014284">
    <property type="entry name" value="RNA_pol_sigma-70_dom"/>
</dbReference>
<keyword evidence="5" id="KW-0804">Transcription</keyword>
<comment type="caution">
    <text evidence="7">The sequence shown here is derived from an EMBL/GenBank/DDBJ whole genome shotgun (WGS) entry which is preliminary data.</text>
</comment>
<dbReference type="InterPro" id="IPR007627">
    <property type="entry name" value="RNA_pol_sigma70_r2"/>
</dbReference>
<dbReference type="EMBL" id="DVHU01000013">
    <property type="protein sequence ID" value="HIR92085.1"/>
    <property type="molecule type" value="Genomic_DNA"/>
</dbReference>
<dbReference type="PANTHER" id="PTHR43133:SF8">
    <property type="entry name" value="RNA POLYMERASE SIGMA FACTOR HI_1459-RELATED"/>
    <property type="match status" value="1"/>
</dbReference>
<keyword evidence="3" id="KW-0731">Sigma factor</keyword>
<dbReference type="NCBIfam" id="TIGR02937">
    <property type="entry name" value="sigma70-ECF"/>
    <property type="match status" value="1"/>
</dbReference>
<comment type="similarity">
    <text evidence="1">Belongs to the sigma-70 factor family. ECF subfamily.</text>
</comment>
<reference evidence="7" key="1">
    <citation type="submission" date="2020-10" db="EMBL/GenBank/DDBJ databases">
        <authorList>
            <person name="Gilroy R."/>
        </authorList>
    </citation>
    <scope>NUCLEOTIDE SEQUENCE</scope>
    <source>
        <strain evidence="7">ChiSxjej1B13-7041</strain>
    </source>
</reference>
<evidence type="ECO:0000313" key="8">
    <source>
        <dbReference type="Proteomes" id="UP000886841"/>
    </source>
</evidence>
<gene>
    <name evidence="7" type="ORF">IAB98_01515</name>
</gene>
<dbReference type="Proteomes" id="UP000886841">
    <property type="component" value="Unassembled WGS sequence"/>
</dbReference>
<evidence type="ECO:0000256" key="1">
    <source>
        <dbReference type="ARBA" id="ARBA00010641"/>
    </source>
</evidence>
<dbReference type="InterPro" id="IPR013324">
    <property type="entry name" value="RNA_pol_sigma_r3/r4-like"/>
</dbReference>
<dbReference type="InterPro" id="IPR039425">
    <property type="entry name" value="RNA_pol_sigma-70-like"/>
</dbReference>
<accession>A0A9D1EHL3</accession>
<feature type="domain" description="RNA polymerase sigma-70 region 2" evidence="6">
    <location>
        <begin position="10"/>
        <end position="72"/>
    </location>
</feature>
<evidence type="ECO:0000256" key="4">
    <source>
        <dbReference type="ARBA" id="ARBA00023125"/>
    </source>
</evidence>
<evidence type="ECO:0000256" key="3">
    <source>
        <dbReference type="ARBA" id="ARBA00023082"/>
    </source>
</evidence>
<dbReference type="PANTHER" id="PTHR43133">
    <property type="entry name" value="RNA POLYMERASE ECF-TYPE SIGMA FACTO"/>
    <property type="match status" value="1"/>
</dbReference>
<organism evidence="7 8">
    <name type="scientific">Candidatus Egerieimonas intestinavium</name>
    <dbReference type="NCBI Taxonomy" id="2840777"/>
    <lineage>
        <taxon>Bacteria</taxon>
        <taxon>Bacillati</taxon>
        <taxon>Bacillota</taxon>
        <taxon>Clostridia</taxon>
        <taxon>Lachnospirales</taxon>
        <taxon>Lachnospiraceae</taxon>
        <taxon>Lachnospiraceae incertae sedis</taxon>
        <taxon>Candidatus Egerieimonas</taxon>
    </lineage>
</organism>
<evidence type="ECO:0000256" key="2">
    <source>
        <dbReference type="ARBA" id="ARBA00023015"/>
    </source>
</evidence>
<keyword evidence="4" id="KW-0238">DNA-binding</keyword>
<evidence type="ECO:0000259" key="6">
    <source>
        <dbReference type="Pfam" id="PF04542"/>
    </source>
</evidence>
<keyword evidence="2" id="KW-0805">Transcription regulation</keyword>
<dbReference type="GO" id="GO:0016987">
    <property type="term" value="F:sigma factor activity"/>
    <property type="evidence" value="ECO:0007669"/>
    <property type="project" value="UniProtKB-KW"/>
</dbReference>
<dbReference type="AlphaFoldDB" id="A0A9D1EHL3"/>
<proteinExistence type="inferred from homology"/>
<dbReference type="GO" id="GO:0006352">
    <property type="term" value="P:DNA-templated transcription initiation"/>
    <property type="evidence" value="ECO:0007669"/>
    <property type="project" value="InterPro"/>
</dbReference>
<reference evidence="7" key="2">
    <citation type="journal article" date="2021" name="PeerJ">
        <title>Extensive microbial diversity within the chicken gut microbiome revealed by metagenomics and culture.</title>
        <authorList>
            <person name="Gilroy R."/>
            <person name="Ravi A."/>
            <person name="Getino M."/>
            <person name="Pursley I."/>
            <person name="Horton D.L."/>
            <person name="Alikhan N.F."/>
            <person name="Baker D."/>
            <person name="Gharbi K."/>
            <person name="Hall N."/>
            <person name="Watson M."/>
            <person name="Adriaenssens E.M."/>
            <person name="Foster-Nyarko E."/>
            <person name="Jarju S."/>
            <person name="Secka A."/>
            <person name="Antonio M."/>
            <person name="Oren A."/>
            <person name="Chaudhuri R.R."/>
            <person name="La Ragione R."/>
            <person name="Hildebrand F."/>
            <person name="Pallen M.J."/>
        </authorList>
    </citation>
    <scope>NUCLEOTIDE SEQUENCE</scope>
    <source>
        <strain evidence="7">ChiSxjej1B13-7041</strain>
    </source>
</reference>
<evidence type="ECO:0000313" key="7">
    <source>
        <dbReference type="EMBL" id="HIR92085.1"/>
    </source>
</evidence>
<dbReference type="InterPro" id="IPR013325">
    <property type="entry name" value="RNA_pol_sigma_r2"/>
</dbReference>
<dbReference type="SUPFAM" id="SSF88946">
    <property type="entry name" value="Sigma2 domain of RNA polymerase sigma factors"/>
    <property type="match status" value="1"/>
</dbReference>
<name>A0A9D1EHL3_9FIRM</name>